<name>A0A0D7K875_9BURK</name>
<organism evidence="1 2">
    <name type="scientific">Acidovorax temperans</name>
    <dbReference type="NCBI Taxonomy" id="80878"/>
    <lineage>
        <taxon>Bacteria</taxon>
        <taxon>Pseudomonadati</taxon>
        <taxon>Pseudomonadota</taxon>
        <taxon>Betaproteobacteria</taxon>
        <taxon>Burkholderiales</taxon>
        <taxon>Comamonadaceae</taxon>
        <taxon>Acidovorax</taxon>
    </lineage>
</organism>
<accession>A0A0D7K875</accession>
<evidence type="ECO:0000313" key="1">
    <source>
        <dbReference type="EMBL" id="KJA10530.1"/>
    </source>
</evidence>
<keyword evidence="2" id="KW-1185">Reference proteome</keyword>
<evidence type="ECO:0000313" key="2">
    <source>
        <dbReference type="Proteomes" id="UP000032566"/>
    </source>
</evidence>
<dbReference type="Proteomes" id="UP000032566">
    <property type="component" value="Unassembled WGS sequence"/>
</dbReference>
<sequence length="82" mass="9218">MALPLMMFLKFKVASFLESGLDAALSFCVNVTNFLLHASCFSNQSIKLIFRRYVADRAKQKGLIGPVLCVDCNQDNILVRDF</sequence>
<dbReference type="EMBL" id="JXYQ01000032">
    <property type="protein sequence ID" value="KJA10530.1"/>
    <property type="molecule type" value="Genomic_DNA"/>
</dbReference>
<protein>
    <submittedName>
        <fullName evidence="1">Uncharacterized protein</fullName>
    </submittedName>
</protein>
<dbReference type="AlphaFoldDB" id="A0A0D7K875"/>
<reference evidence="1 2" key="1">
    <citation type="submission" date="2014-12" db="EMBL/GenBank/DDBJ databases">
        <title>Isolation of bacteria from lake water.</title>
        <authorList>
            <person name="Sheng K.-Y."/>
            <person name="Chin P.-S."/>
            <person name="Chan K.-G."/>
            <person name="Tan G.S."/>
        </authorList>
    </citation>
    <scope>NUCLEOTIDE SEQUENCE [LARGE SCALE GENOMIC DNA]</scope>
    <source>
        <strain evidence="1 2">KY4</strain>
    </source>
</reference>
<dbReference type="PATRIC" id="fig|80878.5.peg.1873"/>
<gene>
    <name evidence="1" type="ORF">RP29_11020</name>
</gene>
<proteinExistence type="predicted"/>
<comment type="caution">
    <text evidence="1">The sequence shown here is derived from an EMBL/GenBank/DDBJ whole genome shotgun (WGS) entry which is preliminary data.</text>
</comment>